<feature type="active site" description="Charge relay system" evidence="10">
    <location>
        <position position="127"/>
    </location>
</feature>
<evidence type="ECO:0000256" key="2">
    <source>
        <dbReference type="ARBA" id="ARBA00004613"/>
    </source>
</evidence>
<dbReference type="InterPro" id="IPR000209">
    <property type="entry name" value="Peptidase_S8/S53_dom"/>
</dbReference>
<evidence type="ECO:0000256" key="4">
    <source>
        <dbReference type="ARBA" id="ARBA00022525"/>
    </source>
</evidence>
<keyword evidence="8 10" id="KW-0720">Serine protease</keyword>
<dbReference type="GO" id="GO:0004252">
    <property type="term" value="F:serine-type endopeptidase activity"/>
    <property type="evidence" value="ECO:0007669"/>
    <property type="project" value="UniProtKB-UniRule"/>
</dbReference>
<feature type="active site" description="Charge relay system" evidence="10">
    <location>
        <position position="157"/>
    </location>
</feature>
<dbReference type="GO" id="GO:0005576">
    <property type="term" value="C:extracellular region"/>
    <property type="evidence" value="ECO:0007669"/>
    <property type="project" value="UniProtKB-SubCell"/>
</dbReference>
<evidence type="ECO:0000256" key="7">
    <source>
        <dbReference type="ARBA" id="ARBA00022801"/>
    </source>
</evidence>
<feature type="domain" description="Fervidolysin-like N-terminal prodomain" evidence="13">
    <location>
        <begin position="37"/>
        <end position="90"/>
    </location>
</feature>
<evidence type="ECO:0000256" key="11">
    <source>
        <dbReference type="RuleBase" id="RU003355"/>
    </source>
</evidence>
<dbReference type="InterPro" id="IPR015500">
    <property type="entry name" value="Peptidase_S8_subtilisin-rel"/>
</dbReference>
<evidence type="ECO:0000313" key="15">
    <source>
        <dbReference type="Proteomes" id="UP000278746"/>
    </source>
</evidence>
<dbReference type="PRINTS" id="PR00723">
    <property type="entry name" value="SUBTILISIN"/>
</dbReference>
<evidence type="ECO:0000256" key="3">
    <source>
        <dbReference type="ARBA" id="ARBA00011073"/>
    </source>
</evidence>
<comment type="cofactor">
    <cofactor evidence="1">
        <name>Ca(2+)</name>
        <dbReference type="ChEBI" id="CHEBI:29108"/>
    </cofactor>
</comment>
<comment type="similarity">
    <text evidence="3 10 11">Belongs to the peptidase S8 family.</text>
</comment>
<dbReference type="PANTHER" id="PTHR43806">
    <property type="entry name" value="PEPTIDASE S8"/>
    <property type="match status" value="1"/>
</dbReference>
<comment type="subcellular location">
    <subcellularLocation>
        <location evidence="2">Secreted</location>
    </subcellularLocation>
</comment>
<dbReference type="GO" id="GO:0006508">
    <property type="term" value="P:proteolysis"/>
    <property type="evidence" value="ECO:0007669"/>
    <property type="project" value="UniProtKB-KW"/>
</dbReference>
<evidence type="ECO:0000259" key="12">
    <source>
        <dbReference type="Pfam" id="PF00082"/>
    </source>
</evidence>
<dbReference type="InterPro" id="IPR034202">
    <property type="entry name" value="Subtilisin_Carlsberg-like"/>
</dbReference>
<keyword evidence="9" id="KW-0106">Calcium</keyword>
<evidence type="ECO:0000256" key="8">
    <source>
        <dbReference type="ARBA" id="ARBA00022825"/>
    </source>
</evidence>
<organism evidence="14 15">
    <name type="scientific">Alteribacter keqinensis</name>
    <dbReference type="NCBI Taxonomy" id="2483800"/>
    <lineage>
        <taxon>Bacteria</taxon>
        <taxon>Bacillati</taxon>
        <taxon>Bacillota</taxon>
        <taxon>Bacilli</taxon>
        <taxon>Bacillales</taxon>
        <taxon>Bacillaceae</taxon>
        <taxon>Alteribacter</taxon>
    </lineage>
</organism>
<keyword evidence="7 10" id="KW-0378">Hydrolase</keyword>
<dbReference type="RefSeq" id="WP_122896828.1">
    <property type="nucleotide sequence ID" value="NZ_RHIB01000001.1"/>
</dbReference>
<dbReference type="SUPFAM" id="SSF54897">
    <property type="entry name" value="Protease propeptides/inhibitors"/>
    <property type="match status" value="1"/>
</dbReference>
<evidence type="ECO:0000313" key="14">
    <source>
        <dbReference type="EMBL" id="RNA69307.1"/>
    </source>
</evidence>
<reference evidence="14 15" key="1">
    <citation type="submission" date="2018-10" db="EMBL/GenBank/DDBJ databases">
        <title>Bacillus Keqinensis sp. nov., a moderately halophilic bacterium isolated from a saline-alkaline lake.</title>
        <authorList>
            <person name="Wang H."/>
        </authorList>
    </citation>
    <scope>NUCLEOTIDE SEQUENCE [LARGE SCALE GENOMIC DNA]</scope>
    <source>
        <strain evidence="14 15">KQ-3</strain>
    </source>
</reference>
<dbReference type="InterPro" id="IPR023828">
    <property type="entry name" value="Peptidase_S8_Ser-AS"/>
</dbReference>
<accession>A0A3M7TUR7</accession>
<keyword evidence="6" id="KW-0479">Metal-binding</keyword>
<dbReference type="OrthoDB" id="9798386at2"/>
<dbReference type="Gene3D" id="3.30.70.80">
    <property type="entry name" value="Peptidase S8 propeptide/proteinase inhibitor I9"/>
    <property type="match status" value="1"/>
</dbReference>
<dbReference type="InterPro" id="IPR036852">
    <property type="entry name" value="Peptidase_S8/S53_dom_sf"/>
</dbReference>
<dbReference type="PROSITE" id="PS00137">
    <property type="entry name" value="SUBTILASE_HIS"/>
    <property type="match status" value="1"/>
</dbReference>
<dbReference type="Gene3D" id="3.40.50.200">
    <property type="entry name" value="Peptidase S8/S53 domain"/>
    <property type="match status" value="1"/>
</dbReference>
<dbReference type="CDD" id="cd07477">
    <property type="entry name" value="Peptidases_S8_Subtilisin_subset"/>
    <property type="match status" value="1"/>
</dbReference>
<dbReference type="InterPro" id="IPR037045">
    <property type="entry name" value="S8pro/Inhibitor_I9_sf"/>
</dbReference>
<evidence type="ECO:0000256" key="1">
    <source>
        <dbReference type="ARBA" id="ARBA00001913"/>
    </source>
</evidence>
<dbReference type="InterPro" id="IPR022398">
    <property type="entry name" value="Peptidase_S8_His-AS"/>
</dbReference>
<evidence type="ECO:0000259" key="13">
    <source>
        <dbReference type="Pfam" id="PF22148"/>
    </source>
</evidence>
<sequence>MKLKHLLFAALSLSLVILFLPGMIGHAESDSKHKEYLVGFERGPNASAVQNAGGEVLHEFEYMNVLHVKLPEQAVKALENNPNIAYIEENKEAKTLQTTPWGIPFIYADQVHNRGTYGQGVRVAVLDTGIATHADLNIRGGASFIPNEPTYQDFNGHGTHVAGTVAALNNSYGVIGVAPSAELYAVKVLDANGGGSHASIAQGIEWAVSNNMDIVNMSLGSPQGSTTLQQAVNNAHNSGVLLIAAAGNSGTNGSQNTMGYPARYSNVMAVGAVDSNYNRASFSSVGNELEIMAPGVSIQSTYLSNSYRALNGTSMAAPHVAGTAALVKQRYPHLTNSQIRNRLNQTAIPLGNSFYFGNGLVDAENAAGYLN</sequence>
<proteinExistence type="inferred from homology"/>
<name>A0A3M7TUR7_9BACI</name>
<dbReference type="InterPro" id="IPR054399">
    <property type="entry name" value="Fervidolysin-like_N_prodom"/>
</dbReference>
<dbReference type="PANTHER" id="PTHR43806:SF11">
    <property type="entry name" value="CEREVISIN-RELATED"/>
    <property type="match status" value="1"/>
</dbReference>
<dbReference type="PROSITE" id="PS00138">
    <property type="entry name" value="SUBTILASE_SER"/>
    <property type="match status" value="1"/>
</dbReference>
<dbReference type="PROSITE" id="PS51892">
    <property type="entry name" value="SUBTILASE"/>
    <property type="match status" value="1"/>
</dbReference>
<dbReference type="EMBL" id="RHIB01000001">
    <property type="protein sequence ID" value="RNA69307.1"/>
    <property type="molecule type" value="Genomic_DNA"/>
</dbReference>
<evidence type="ECO:0000256" key="10">
    <source>
        <dbReference type="PROSITE-ProRule" id="PRU01240"/>
    </source>
</evidence>
<dbReference type="Proteomes" id="UP000278746">
    <property type="component" value="Unassembled WGS sequence"/>
</dbReference>
<dbReference type="SUPFAM" id="SSF52743">
    <property type="entry name" value="Subtilisin-like"/>
    <property type="match status" value="1"/>
</dbReference>
<dbReference type="AlphaFoldDB" id="A0A3M7TUR7"/>
<dbReference type="Pfam" id="PF22148">
    <property type="entry name" value="Fervidolysin_NPro-like"/>
    <property type="match status" value="1"/>
</dbReference>
<keyword evidence="5 10" id="KW-0645">Protease</keyword>
<evidence type="ECO:0000256" key="6">
    <source>
        <dbReference type="ARBA" id="ARBA00022723"/>
    </source>
</evidence>
<feature type="domain" description="Peptidase S8/S53" evidence="12">
    <location>
        <begin position="118"/>
        <end position="359"/>
    </location>
</feature>
<dbReference type="InterPro" id="IPR023827">
    <property type="entry name" value="Peptidase_S8_Asp-AS"/>
</dbReference>
<dbReference type="PROSITE" id="PS00136">
    <property type="entry name" value="SUBTILASE_ASP"/>
    <property type="match status" value="1"/>
</dbReference>
<keyword evidence="15" id="KW-1185">Reference proteome</keyword>
<dbReference type="GO" id="GO:0046872">
    <property type="term" value="F:metal ion binding"/>
    <property type="evidence" value="ECO:0007669"/>
    <property type="project" value="UniProtKB-KW"/>
</dbReference>
<dbReference type="InterPro" id="IPR050131">
    <property type="entry name" value="Peptidase_S8_subtilisin-like"/>
</dbReference>
<protein>
    <submittedName>
        <fullName evidence="14">Peptidase S8</fullName>
    </submittedName>
</protein>
<dbReference type="Pfam" id="PF00082">
    <property type="entry name" value="Peptidase_S8"/>
    <property type="match status" value="1"/>
</dbReference>
<feature type="active site" description="Charge relay system" evidence="10">
    <location>
        <position position="314"/>
    </location>
</feature>
<evidence type="ECO:0000256" key="9">
    <source>
        <dbReference type="ARBA" id="ARBA00022837"/>
    </source>
</evidence>
<comment type="caution">
    <text evidence="14">The sequence shown here is derived from an EMBL/GenBank/DDBJ whole genome shotgun (WGS) entry which is preliminary data.</text>
</comment>
<evidence type="ECO:0000256" key="5">
    <source>
        <dbReference type="ARBA" id="ARBA00022670"/>
    </source>
</evidence>
<keyword evidence="4" id="KW-0964">Secreted</keyword>
<gene>
    <name evidence="14" type="ORF">EBO34_05010</name>
</gene>